<sequence>MKGASGMGDSSPLQGEQPTALEQAIDWMVQMQSGEVGADERHAWQRWLEASTSHLQAWEQVSQALGRTVVPLRQHHIPAQLPQQAMADTDVRGLSRRRLLGGSLMLAGLAAGSSWLLHQQQWLADLRTGVAERRRFSLPDGSKVLLDACSAVDVQFDQQRRGLFLRRGALQIQSVDDAARPLQVSTAEGQVQVLGRQLMVRQGEGQTLVLAQDQGAMVANQAGQVQWLKQGQGLWFAADRLGAPQRDLLDLAAWQHGMLVVRDRPLAEVVAALRPYRHGLLRVAPEVAGLRVLGAFPLDDSNRLLTSLAQTLPIRVRYYSDLLVMIEAA</sequence>
<dbReference type="PANTHER" id="PTHR30273:SF2">
    <property type="entry name" value="PROTEIN FECR"/>
    <property type="match status" value="1"/>
</dbReference>
<dbReference type="GO" id="GO:0016989">
    <property type="term" value="F:sigma factor antagonist activity"/>
    <property type="evidence" value="ECO:0007669"/>
    <property type="project" value="TreeGrafter"/>
</dbReference>
<evidence type="ECO:0000259" key="2">
    <source>
        <dbReference type="Pfam" id="PF16220"/>
    </source>
</evidence>
<evidence type="ECO:0000313" key="4">
    <source>
        <dbReference type="Proteomes" id="UP000238196"/>
    </source>
</evidence>
<dbReference type="OrthoDB" id="1100567at2"/>
<evidence type="ECO:0000313" key="3">
    <source>
        <dbReference type="EMBL" id="PPC74294.1"/>
    </source>
</evidence>
<comment type="caution">
    <text evidence="3">The sequence shown here is derived from an EMBL/GenBank/DDBJ whole genome shotgun (WGS) entry which is preliminary data.</text>
</comment>
<dbReference type="EMBL" id="PRLP01000150">
    <property type="protein sequence ID" value="PPC74294.1"/>
    <property type="molecule type" value="Genomic_DNA"/>
</dbReference>
<evidence type="ECO:0000259" key="1">
    <source>
        <dbReference type="Pfam" id="PF04773"/>
    </source>
</evidence>
<dbReference type="PIRSF" id="PIRSF018266">
    <property type="entry name" value="FecR"/>
    <property type="match status" value="1"/>
</dbReference>
<evidence type="ECO:0008006" key="5">
    <source>
        <dbReference type="Google" id="ProtNLM"/>
    </source>
</evidence>
<reference evidence="3 4" key="1">
    <citation type="submission" date="2018-02" db="EMBL/GenBank/DDBJ databases">
        <title>novel marine gammaproteobacteria from coastal saline agro ecosystem.</title>
        <authorList>
            <person name="Krishnan R."/>
            <person name="Ramesh Kumar N."/>
        </authorList>
    </citation>
    <scope>NUCLEOTIDE SEQUENCE [LARGE SCALE GENOMIC DNA]</scope>
    <source>
        <strain evidence="3 4">228</strain>
    </source>
</reference>
<dbReference type="AlphaFoldDB" id="A0A2S5KHL0"/>
<dbReference type="Pfam" id="PF16220">
    <property type="entry name" value="DUF4880"/>
    <property type="match status" value="1"/>
</dbReference>
<accession>A0A2S5KHL0</accession>
<dbReference type="PANTHER" id="PTHR30273">
    <property type="entry name" value="PERIPLASMIC SIGNAL SENSOR AND SIGMA FACTOR ACTIVATOR FECR-RELATED"/>
    <property type="match status" value="1"/>
</dbReference>
<organism evidence="3 4">
    <name type="scientific">Proteobacteria bacterium 228</name>
    <dbReference type="NCBI Taxonomy" id="2083153"/>
    <lineage>
        <taxon>Bacteria</taxon>
        <taxon>Pseudomonadati</taxon>
        <taxon>Pseudomonadota</taxon>
    </lineage>
</organism>
<feature type="domain" description="FecR protein" evidence="1">
    <location>
        <begin position="125"/>
        <end position="209"/>
    </location>
</feature>
<dbReference type="Pfam" id="PF04773">
    <property type="entry name" value="FecR"/>
    <property type="match status" value="1"/>
</dbReference>
<dbReference type="InterPro" id="IPR012373">
    <property type="entry name" value="Ferrdict_sens_TM"/>
</dbReference>
<dbReference type="Proteomes" id="UP000238196">
    <property type="component" value="Unassembled WGS sequence"/>
</dbReference>
<name>A0A2S5KHL0_9PROT</name>
<feature type="domain" description="FecR N-terminal" evidence="2">
    <location>
        <begin position="22"/>
        <end position="63"/>
    </location>
</feature>
<gene>
    <name evidence="3" type="ORF">C4K68_26485</name>
</gene>
<dbReference type="InterPro" id="IPR032623">
    <property type="entry name" value="FecR_N"/>
</dbReference>
<dbReference type="Gene3D" id="2.60.120.1440">
    <property type="match status" value="1"/>
</dbReference>
<protein>
    <recommendedName>
        <fullName evidence="5">Iron dicitrate transport regulator FecR</fullName>
    </recommendedName>
</protein>
<proteinExistence type="predicted"/>
<dbReference type="InterPro" id="IPR006860">
    <property type="entry name" value="FecR"/>
</dbReference>